<accession>A0A5M6ICA5</accession>
<keyword evidence="4" id="KW-1185">Reference proteome</keyword>
<evidence type="ECO:0000256" key="1">
    <source>
        <dbReference type="SAM" id="MobiDB-lite"/>
    </source>
</evidence>
<dbReference type="SMART" id="SM00054">
    <property type="entry name" value="EFh"/>
    <property type="match status" value="2"/>
</dbReference>
<dbReference type="Pfam" id="PF13202">
    <property type="entry name" value="EF-hand_5"/>
    <property type="match status" value="2"/>
</dbReference>
<evidence type="ECO:0000259" key="2">
    <source>
        <dbReference type="PROSITE" id="PS50222"/>
    </source>
</evidence>
<dbReference type="PROSITE" id="PS00018">
    <property type="entry name" value="EF_HAND_1"/>
    <property type="match status" value="1"/>
</dbReference>
<dbReference type="Gene3D" id="1.10.238.10">
    <property type="entry name" value="EF-hand"/>
    <property type="match status" value="1"/>
</dbReference>
<organism evidence="3 4">
    <name type="scientific">Roseospira marina</name>
    <dbReference type="NCBI Taxonomy" id="140057"/>
    <lineage>
        <taxon>Bacteria</taxon>
        <taxon>Pseudomonadati</taxon>
        <taxon>Pseudomonadota</taxon>
        <taxon>Alphaproteobacteria</taxon>
        <taxon>Rhodospirillales</taxon>
        <taxon>Rhodospirillaceae</taxon>
        <taxon>Roseospira</taxon>
    </lineage>
</organism>
<feature type="region of interest" description="Disordered" evidence="1">
    <location>
        <begin position="143"/>
        <end position="222"/>
    </location>
</feature>
<feature type="compositionally biased region" description="Low complexity" evidence="1">
    <location>
        <begin position="211"/>
        <end position="222"/>
    </location>
</feature>
<comment type="caution">
    <text evidence="3">The sequence shown here is derived from an EMBL/GenBank/DDBJ whole genome shotgun (WGS) entry which is preliminary data.</text>
</comment>
<protein>
    <recommendedName>
        <fullName evidence="2">EF-hand domain-containing protein</fullName>
    </recommendedName>
</protein>
<dbReference type="Proteomes" id="UP000324065">
    <property type="component" value="Unassembled WGS sequence"/>
</dbReference>
<proteinExistence type="predicted"/>
<feature type="compositionally biased region" description="Gly residues" evidence="1">
    <location>
        <begin position="164"/>
        <end position="175"/>
    </location>
</feature>
<evidence type="ECO:0000313" key="3">
    <source>
        <dbReference type="EMBL" id="KAA5605258.1"/>
    </source>
</evidence>
<dbReference type="EMBL" id="VWPJ01000010">
    <property type="protein sequence ID" value="KAA5605258.1"/>
    <property type="molecule type" value="Genomic_DNA"/>
</dbReference>
<name>A0A5M6ICA5_9PROT</name>
<dbReference type="AlphaFoldDB" id="A0A5M6ICA5"/>
<dbReference type="InterPro" id="IPR002048">
    <property type="entry name" value="EF_hand_dom"/>
</dbReference>
<gene>
    <name evidence="3" type="ORF">F1188_11860</name>
</gene>
<dbReference type="InterPro" id="IPR011992">
    <property type="entry name" value="EF-hand-dom_pair"/>
</dbReference>
<dbReference type="PROSITE" id="PS50222">
    <property type="entry name" value="EF_HAND_2"/>
    <property type="match status" value="1"/>
</dbReference>
<feature type="domain" description="EF-hand" evidence="2">
    <location>
        <begin position="79"/>
        <end position="114"/>
    </location>
</feature>
<evidence type="ECO:0000313" key="4">
    <source>
        <dbReference type="Proteomes" id="UP000324065"/>
    </source>
</evidence>
<reference evidence="3 4" key="1">
    <citation type="submission" date="2019-09" db="EMBL/GenBank/DDBJ databases">
        <title>Genome sequence of Roseospira marina, one of the more divergent members of the non-sulfur purple photosynthetic bacterial family, the Rhodospirillaceae.</title>
        <authorList>
            <person name="Meyer T."/>
            <person name="Kyndt J."/>
        </authorList>
    </citation>
    <scope>NUCLEOTIDE SEQUENCE [LARGE SCALE GENOMIC DNA]</scope>
    <source>
        <strain evidence="3 4">DSM 15113</strain>
    </source>
</reference>
<sequence length="222" mass="22942">MYGPRGLRRVLRRMPPRVTRHQTTGNRTMVVDAISSGLFDAFGLRDRLDQVVAARFARADADGSGGLNRAEYGRLAPNANATAVDEAFAALDRDDSGAISEPEFEAAGRAGLSGTLSPDMVSVLLLAQEEARQTGLTGVLSDAITPREEDSTPIDTEGLLATGAGLGATGRGEAGTGAPEPTIAAPDPETDPFAALTATLVDTAEDDETLTAETLGTESEGA</sequence>
<dbReference type="GO" id="GO:0005509">
    <property type="term" value="F:calcium ion binding"/>
    <property type="evidence" value="ECO:0007669"/>
    <property type="project" value="InterPro"/>
</dbReference>
<dbReference type="InterPro" id="IPR018247">
    <property type="entry name" value="EF_Hand_1_Ca_BS"/>
</dbReference>
<dbReference type="SUPFAM" id="SSF47473">
    <property type="entry name" value="EF-hand"/>
    <property type="match status" value="1"/>
</dbReference>